<dbReference type="RefSeq" id="WP_186836973.1">
    <property type="nucleotide sequence ID" value="NZ_JACOPD010000006.1"/>
</dbReference>
<dbReference type="EMBL" id="JACOPD010000006">
    <property type="protein sequence ID" value="MBC5681100.1"/>
    <property type="molecule type" value="Genomic_DNA"/>
</dbReference>
<gene>
    <name evidence="1" type="ORF">H8S01_09025</name>
</gene>
<evidence type="ECO:0000313" key="2">
    <source>
        <dbReference type="Proteomes" id="UP000628463"/>
    </source>
</evidence>
<dbReference type="Proteomes" id="UP000628463">
    <property type="component" value="Unassembled WGS sequence"/>
</dbReference>
<reference evidence="1 2" key="1">
    <citation type="submission" date="2020-08" db="EMBL/GenBank/DDBJ databases">
        <title>Genome public.</title>
        <authorList>
            <person name="Liu C."/>
            <person name="Sun Q."/>
        </authorList>
    </citation>
    <scope>NUCLEOTIDE SEQUENCE [LARGE SCALE GENOMIC DNA]</scope>
    <source>
        <strain evidence="1 2">NSJ-43</strain>
    </source>
</reference>
<name>A0ABR7G2E6_9FIRM</name>
<comment type="caution">
    <text evidence="1">The sequence shown here is derived from an EMBL/GenBank/DDBJ whole genome shotgun (WGS) entry which is preliminary data.</text>
</comment>
<protein>
    <submittedName>
        <fullName evidence="1">Uncharacterized protein</fullName>
    </submittedName>
</protein>
<evidence type="ECO:0000313" key="1">
    <source>
        <dbReference type="EMBL" id="MBC5681100.1"/>
    </source>
</evidence>
<keyword evidence="2" id="KW-1185">Reference proteome</keyword>
<proteinExistence type="predicted"/>
<accession>A0ABR7G2E6</accession>
<organism evidence="1 2">
    <name type="scientific">Lachnospira hominis</name>
    <name type="common">ex Liu et al. 2021</name>
    <dbReference type="NCBI Taxonomy" id="2763051"/>
    <lineage>
        <taxon>Bacteria</taxon>
        <taxon>Bacillati</taxon>
        <taxon>Bacillota</taxon>
        <taxon>Clostridia</taxon>
        <taxon>Lachnospirales</taxon>
        <taxon>Lachnospiraceae</taxon>
        <taxon>Lachnospira</taxon>
    </lineage>
</organism>
<sequence>MSLLQKLLSIGMYNQQPKQIQQRQPQLNPDFKGVYRPVGNTLQEVYCPRCGSWECSHTQIPINVPGRVKTRYTANLNPFRPFTLVNKKEKVVQQGGTYYQHRFVCNKCGLIFM</sequence>